<dbReference type="Pfam" id="PF00339">
    <property type="entry name" value="Arrestin_N"/>
    <property type="match status" value="1"/>
</dbReference>
<dbReference type="Proteomes" id="UP000887578">
    <property type="component" value="Unplaced"/>
</dbReference>
<comment type="similarity">
    <text evidence="1">Belongs to the arrestin family.</text>
</comment>
<sequence>MTTVEIFLDSKTNMFFPNSEITGKICLNTNEAETIKKSECYNCCLQYESEHYYLNENECLWKFNETNQLLNGEYWFPFKFVIPSNAPSNVNEEFGEIQYFIKADIEFYGKKFWGYKKYNEFQYYGFSVCPIINLNNLDPKLKLSASTKITQIEDKFFSCTKNPLNVMMTLPKSGFVCGEKIPIKIEIKNKTSMKIESIEYGIELKCLYVGTYECLCFVETLNKETTFYVAKDFIKPESDSTICNILIPPISPTFTDCSILKLEYSVFVKVHTNAFFQSGPIISIPITIGTVPMKKIESEEPLNAMEILESANFLEGSNRCKMDGKYKEIEGPKNFQPKFACYSNLFFNEKLSVKE</sequence>
<feature type="domain" description="Arrestin C-terminal-like" evidence="2">
    <location>
        <begin position="160"/>
        <end position="293"/>
    </location>
</feature>
<dbReference type="InterPro" id="IPR011021">
    <property type="entry name" value="Arrestin-like_N"/>
</dbReference>
<dbReference type="Pfam" id="PF02752">
    <property type="entry name" value="Arrestin_C"/>
    <property type="match status" value="1"/>
</dbReference>
<dbReference type="Gene3D" id="2.60.40.640">
    <property type="match status" value="2"/>
</dbReference>
<dbReference type="InterPro" id="IPR014752">
    <property type="entry name" value="Arrestin-like_C"/>
</dbReference>
<dbReference type="PANTHER" id="PTHR11188">
    <property type="entry name" value="ARRESTIN DOMAIN CONTAINING PROTEIN"/>
    <property type="match status" value="1"/>
</dbReference>
<dbReference type="InterPro" id="IPR011022">
    <property type="entry name" value="Arrestin_C-like"/>
</dbReference>
<reference evidence="4" key="1">
    <citation type="submission" date="2022-11" db="UniProtKB">
        <authorList>
            <consortium name="WormBaseParasite"/>
        </authorList>
    </citation>
    <scope>IDENTIFICATION</scope>
</reference>
<dbReference type="SMART" id="SM01017">
    <property type="entry name" value="Arrestin_C"/>
    <property type="match status" value="1"/>
</dbReference>
<dbReference type="InterPro" id="IPR050357">
    <property type="entry name" value="Arrestin_domain-protein"/>
</dbReference>
<name>A0A914Q9B8_9BILA</name>
<evidence type="ECO:0000256" key="1">
    <source>
        <dbReference type="ARBA" id="ARBA00005298"/>
    </source>
</evidence>
<dbReference type="GO" id="GO:0015031">
    <property type="term" value="P:protein transport"/>
    <property type="evidence" value="ECO:0007669"/>
    <property type="project" value="TreeGrafter"/>
</dbReference>
<keyword evidence="3" id="KW-1185">Reference proteome</keyword>
<dbReference type="InterPro" id="IPR014756">
    <property type="entry name" value="Ig_E-set"/>
</dbReference>
<accession>A0A914Q9B8</accession>
<dbReference type="PANTHER" id="PTHR11188:SF176">
    <property type="entry name" value="ARRESTIN DOMAIN-CONTAINING PROTEIN 1"/>
    <property type="match status" value="1"/>
</dbReference>
<dbReference type="AlphaFoldDB" id="A0A914Q9B8"/>
<dbReference type="WBParaSite" id="PDA_v2.g27707.t1">
    <property type="protein sequence ID" value="PDA_v2.g27707.t1"/>
    <property type="gene ID" value="PDA_v2.g27707"/>
</dbReference>
<organism evidence="3 4">
    <name type="scientific">Panagrolaimus davidi</name>
    <dbReference type="NCBI Taxonomy" id="227884"/>
    <lineage>
        <taxon>Eukaryota</taxon>
        <taxon>Metazoa</taxon>
        <taxon>Ecdysozoa</taxon>
        <taxon>Nematoda</taxon>
        <taxon>Chromadorea</taxon>
        <taxon>Rhabditida</taxon>
        <taxon>Tylenchina</taxon>
        <taxon>Panagrolaimomorpha</taxon>
        <taxon>Panagrolaimoidea</taxon>
        <taxon>Panagrolaimidae</taxon>
        <taxon>Panagrolaimus</taxon>
    </lineage>
</organism>
<evidence type="ECO:0000259" key="2">
    <source>
        <dbReference type="SMART" id="SM01017"/>
    </source>
</evidence>
<dbReference type="SUPFAM" id="SSF81296">
    <property type="entry name" value="E set domains"/>
    <property type="match status" value="2"/>
</dbReference>
<protein>
    <submittedName>
        <fullName evidence="4">Arrestin C-terminal-like domain-containing protein</fullName>
    </submittedName>
</protein>
<dbReference type="GO" id="GO:0005737">
    <property type="term" value="C:cytoplasm"/>
    <property type="evidence" value="ECO:0007669"/>
    <property type="project" value="TreeGrafter"/>
</dbReference>
<evidence type="ECO:0000313" key="3">
    <source>
        <dbReference type="Proteomes" id="UP000887578"/>
    </source>
</evidence>
<evidence type="ECO:0000313" key="4">
    <source>
        <dbReference type="WBParaSite" id="PDA_v2.g27707.t1"/>
    </source>
</evidence>
<proteinExistence type="inferred from homology"/>